<keyword evidence="3" id="KW-0456">Lyase</keyword>
<dbReference type="PROSITE" id="PS51257">
    <property type="entry name" value="PROKAR_LIPOPROTEIN"/>
    <property type="match status" value="1"/>
</dbReference>
<dbReference type="AlphaFoldDB" id="A0A381E8A1"/>
<gene>
    <name evidence="3" type="primary">slt_5</name>
    <name evidence="3" type="ORF">NCTC13294_01401</name>
</gene>
<evidence type="ECO:0000256" key="1">
    <source>
        <dbReference type="ARBA" id="ARBA00007734"/>
    </source>
</evidence>
<dbReference type="InterPro" id="IPR023346">
    <property type="entry name" value="Lysozyme-like_dom_sf"/>
</dbReference>
<dbReference type="PANTHER" id="PTHR37423:SF2">
    <property type="entry name" value="MEMBRANE-BOUND LYTIC MUREIN TRANSGLYCOSYLASE C"/>
    <property type="match status" value="1"/>
</dbReference>
<evidence type="ECO:0000259" key="2">
    <source>
        <dbReference type="Pfam" id="PF01464"/>
    </source>
</evidence>
<dbReference type="SUPFAM" id="SSF53955">
    <property type="entry name" value="Lysozyme-like"/>
    <property type="match status" value="1"/>
</dbReference>
<dbReference type="GO" id="GO:0016020">
    <property type="term" value="C:membrane"/>
    <property type="evidence" value="ECO:0007669"/>
    <property type="project" value="InterPro"/>
</dbReference>
<dbReference type="PROSITE" id="PS00922">
    <property type="entry name" value="TRANSGLYCOSYLASE"/>
    <property type="match status" value="1"/>
</dbReference>
<dbReference type="OrthoDB" id="92254at2"/>
<evidence type="ECO:0000313" key="4">
    <source>
        <dbReference type="Proteomes" id="UP000254572"/>
    </source>
</evidence>
<dbReference type="EC" id="4.2.2.-" evidence="3"/>
<evidence type="ECO:0000313" key="3">
    <source>
        <dbReference type="EMBL" id="SUX23029.1"/>
    </source>
</evidence>
<dbReference type="InterPro" id="IPR000189">
    <property type="entry name" value="Transglyc_AS"/>
</dbReference>
<dbReference type="RefSeq" id="WP_115611680.1">
    <property type="nucleotide sequence ID" value="NZ_JBHLZC010000006.1"/>
</dbReference>
<reference evidence="3 4" key="1">
    <citation type="submission" date="2018-06" db="EMBL/GenBank/DDBJ databases">
        <authorList>
            <consortium name="Pathogen Informatics"/>
            <person name="Doyle S."/>
        </authorList>
    </citation>
    <scope>NUCLEOTIDE SEQUENCE [LARGE SCALE GENOMIC DNA]</scope>
    <source>
        <strain evidence="3 4">NCTC13294</strain>
    </source>
</reference>
<dbReference type="Pfam" id="PF01464">
    <property type="entry name" value="SLT"/>
    <property type="match status" value="1"/>
</dbReference>
<dbReference type="Gene3D" id="1.10.530.10">
    <property type="match status" value="1"/>
</dbReference>
<dbReference type="InterPro" id="IPR008258">
    <property type="entry name" value="Transglycosylase_SLT_dom_1"/>
</dbReference>
<accession>A0A381E8A1</accession>
<name>A0A381E8A1_9GAMM</name>
<organism evidence="3 4">
    <name type="scientific">Cardiobacterium valvarum</name>
    <dbReference type="NCBI Taxonomy" id="194702"/>
    <lineage>
        <taxon>Bacteria</taxon>
        <taxon>Pseudomonadati</taxon>
        <taxon>Pseudomonadota</taxon>
        <taxon>Gammaproteobacteria</taxon>
        <taxon>Cardiobacteriales</taxon>
        <taxon>Cardiobacteriaceae</taxon>
        <taxon>Cardiobacterium</taxon>
    </lineage>
</organism>
<keyword evidence="4" id="KW-1185">Reference proteome</keyword>
<dbReference type="EMBL" id="UFUW01000001">
    <property type="protein sequence ID" value="SUX23029.1"/>
    <property type="molecule type" value="Genomic_DNA"/>
</dbReference>
<dbReference type="GO" id="GO:0008933">
    <property type="term" value="F:peptidoglycan lytic transglycosylase activity"/>
    <property type="evidence" value="ECO:0007669"/>
    <property type="project" value="InterPro"/>
</dbReference>
<protein>
    <submittedName>
        <fullName evidence="3">Soluble lytic murein transglycosylase</fullName>
        <ecNumber evidence="3">4.2.2.-</ecNumber>
    </submittedName>
</protein>
<feature type="domain" description="Transglycosylase SLT" evidence="2">
    <location>
        <begin position="104"/>
        <end position="210"/>
    </location>
</feature>
<dbReference type="GO" id="GO:0000270">
    <property type="term" value="P:peptidoglycan metabolic process"/>
    <property type="evidence" value="ECO:0007669"/>
    <property type="project" value="InterPro"/>
</dbReference>
<dbReference type="PANTHER" id="PTHR37423">
    <property type="entry name" value="SOLUBLE LYTIC MUREIN TRANSGLYCOSYLASE-RELATED"/>
    <property type="match status" value="1"/>
</dbReference>
<sequence>MSLSRSLLTAVFLSLLLVGCKQKSHTTNKSSAESGNSSYAFSNASGETLPTDEAIDSADAAAMVDEGYPVRTPNYSGAWDPPPENQKPLRGEARARQLKYMHMANRYARAGGQNPFFIQAIITIESKYRPCVKSPAGAVGLMQFMPGTANGLRRVTGITAATRCNPDLNVRSGVAYFNQMGWAKGNLQAMAAGYNSGPARAKALLYRNTKSKYWRSAQPSTSNGVPGPHYWGGETYNYARRMAGYYELYKANPHLVGLADSNSGIEGSGCDARGEC</sequence>
<proteinExistence type="inferred from homology"/>
<comment type="similarity">
    <text evidence="1">Belongs to the transglycosylase Slt family.</text>
</comment>
<dbReference type="Proteomes" id="UP000254572">
    <property type="component" value="Unassembled WGS sequence"/>
</dbReference>